<sequence length="253" mass="26309">MKGLWVAALAPVLAAGGLAGAALADGGAASTSRGAPPVVQLEDARLKFEINSTDGDGGVQVFGDAEDPWARLSVFDPHGRRIFTSTAKGSLGRQGGTELFLESGEPPFTDLPLDELLARFPEGTYEFRGRGIDGERLVGEAELTHDLPDGPTLVSPTEGDGPQDPADTTVTWERVGPANGSPIIAYEVIVVDENTGLDALPEATMDVMMPPSATSVDVPPGFLKAGTAYSWEVLAIEQSGNQTISSDVFTTAG</sequence>
<reference evidence="3" key="1">
    <citation type="submission" date="2016-10" db="EMBL/GenBank/DDBJ databases">
        <authorList>
            <person name="Varghese N."/>
            <person name="Submissions S."/>
        </authorList>
    </citation>
    <scope>NUCLEOTIDE SEQUENCE [LARGE SCALE GENOMIC DNA]</scope>
    <source>
        <strain evidence="3">DSM 45237</strain>
    </source>
</reference>
<gene>
    <name evidence="2" type="ORF">SAMN04488561_4321</name>
</gene>
<dbReference type="RefSeq" id="WP_141711434.1">
    <property type="nucleotide sequence ID" value="NZ_FNUC01000004.1"/>
</dbReference>
<evidence type="ECO:0000313" key="2">
    <source>
        <dbReference type="EMBL" id="SEF12977.1"/>
    </source>
</evidence>
<feature type="signal peptide" evidence="1">
    <location>
        <begin position="1"/>
        <end position="24"/>
    </location>
</feature>
<protein>
    <recommendedName>
        <fullName evidence="4">Fibronectin type-III domain-containing protein</fullName>
    </recommendedName>
</protein>
<dbReference type="InterPro" id="IPR013783">
    <property type="entry name" value="Ig-like_fold"/>
</dbReference>
<accession>A0A1H5PIU5</accession>
<feature type="chain" id="PRO_5010227450" description="Fibronectin type-III domain-containing protein" evidence="1">
    <location>
        <begin position="25"/>
        <end position="253"/>
    </location>
</feature>
<organism evidence="2 3">
    <name type="scientific">Jiangella alba</name>
    <dbReference type="NCBI Taxonomy" id="561176"/>
    <lineage>
        <taxon>Bacteria</taxon>
        <taxon>Bacillati</taxon>
        <taxon>Actinomycetota</taxon>
        <taxon>Actinomycetes</taxon>
        <taxon>Jiangellales</taxon>
        <taxon>Jiangellaceae</taxon>
        <taxon>Jiangella</taxon>
    </lineage>
</organism>
<dbReference type="EMBL" id="FNUC01000004">
    <property type="protein sequence ID" value="SEF12977.1"/>
    <property type="molecule type" value="Genomic_DNA"/>
</dbReference>
<evidence type="ECO:0000313" key="3">
    <source>
        <dbReference type="Proteomes" id="UP000181980"/>
    </source>
</evidence>
<keyword evidence="1" id="KW-0732">Signal</keyword>
<dbReference type="AlphaFoldDB" id="A0A1H5PIU5"/>
<proteinExistence type="predicted"/>
<dbReference type="GO" id="GO:0005975">
    <property type="term" value="P:carbohydrate metabolic process"/>
    <property type="evidence" value="ECO:0007669"/>
    <property type="project" value="UniProtKB-ARBA"/>
</dbReference>
<keyword evidence="3" id="KW-1185">Reference proteome</keyword>
<dbReference type="SUPFAM" id="SSF49265">
    <property type="entry name" value="Fibronectin type III"/>
    <property type="match status" value="1"/>
</dbReference>
<name>A0A1H5PIU5_9ACTN</name>
<dbReference type="InterPro" id="IPR036116">
    <property type="entry name" value="FN3_sf"/>
</dbReference>
<evidence type="ECO:0000256" key="1">
    <source>
        <dbReference type="SAM" id="SignalP"/>
    </source>
</evidence>
<dbReference type="OrthoDB" id="134501at2"/>
<evidence type="ECO:0008006" key="4">
    <source>
        <dbReference type="Google" id="ProtNLM"/>
    </source>
</evidence>
<dbReference type="Proteomes" id="UP000181980">
    <property type="component" value="Unassembled WGS sequence"/>
</dbReference>
<dbReference type="Gene3D" id="2.60.40.10">
    <property type="entry name" value="Immunoglobulins"/>
    <property type="match status" value="1"/>
</dbReference>